<dbReference type="EMBL" id="JBFXLR010000045">
    <property type="protein sequence ID" value="KAL2843577.1"/>
    <property type="molecule type" value="Genomic_DNA"/>
</dbReference>
<keyword evidence="7" id="KW-1185">Reference proteome</keyword>
<sequence length="484" mass="51770">MHPGDAVYDYVVVDAGNVGALPAHRLAVARHTFALVEAAVSKDADLDSEIGNSNVSQIPANGLCFMGKDPNETNSQPIDWNSVTSSRNSILPYSMKEQRFTLPNKDLRFVKSMPEYDLATLDRPGPVDVSFPTMSTDSFASWAVQVFQELSLATMRGFSSGQLPTDQLRASYKTICLNLLSTHAKQIISTDNSTAARGVRVGAEGLKYMPSARNQVIVSAGAFKALQLLMVSGIGPASSLERHNIPICRTEPAAAPQDHVLASPSYRVKVITGSSIAVPSHRAQAQSPFNARPPRGPLTNPGVDTLCKSRSPTAPISPRRLKKSTLPFPPTGRRSSTSPSTGPLATRGNYAQGPDEGYNCVAMGSALVALLSRGGVDIASTDTEDSPVIDPRWFSHPGDFEVAIAAFRRSREIYPRLGVQSDDEIVELLRNASNTVHDACCTAAMGQGLRVSNLPVVDASIMPFLTPGHPISLLRGLAERIADA</sequence>
<feature type="domain" description="Glucose-methanol-choline oxidoreductase C-terminal" evidence="5">
    <location>
        <begin position="372"/>
        <end position="471"/>
    </location>
</feature>
<dbReference type="Proteomes" id="UP001610444">
    <property type="component" value="Unassembled WGS sequence"/>
</dbReference>
<dbReference type="SUPFAM" id="SSF54373">
    <property type="entry name" value="FAD-linked reductases, C-terminal domain"/>
    <property type="match status" value="1"/>
</dbReference>
<evidence type="ECO:0000256" key="1">
    <source>
        <dbReference type="ARBA" id="ARBA00010790"/>
    </source>
</evidence>
<name>A0ABR4JU64_9EURO</name>
<gene>
    <name evidence="6" type="ORF">BJX68DRAFT_257412</name>
</gene>
<comment type="caution">
    <text evidence="6">The sequence shown here is derived from an EMBL/GenBank/DDBJ whole genome shotgun (WGS) entry which is preliminary data.</text>
</comment>
<evidence type="ECO:0000256" key="3">
    <source>
        <dbReference type="SAM" id="MobiDB-lite"/>
    </source>
</evidence>
<feature type="region of interest" description="Disordered" evidence="3">
    <location>
        <begin position="279"/>
        <end position="350"/>
    </location>
</feature>
<evidence type="ECO:0000256" key="2">
    <source>
        <dbReference type="ARBA" id="ARBA00023180"/>
    </source>
</evidence>
<dbReference type="PIRSF" id="PIRSF000137">
    <property type="entry name" value="Alcohol_oxidase"/>
    <property type="match status" value="1"/>
</dbReference>
<evidence type="ECO:0000313" key="6">
    <source>
        <dbReference type="EMBL" id="KAL2843577.1"/>
    </source>
</evidence>
<feature type="compositionally biased region" description="Low complexity" evidence="3">
    <location>
        <begin position="331"/>
        <end position="343"/>
    </location>
</feature>
<feature type="domain" description="Glucose-methanol-choline oxidoreductase N-terminal" evidence="4">
    <location>
        <begin position="179"/>
        <end position="239"/>
    </location>
</feature>
<evidence type="ECO:0000259" key="4">
    <source>
        <dbReference type="Pfam" id="PF00732"/>
    </source>
</evidence>
<dbReference type="Pfam" id="PF05199">
    <property type="entry name" value="GMC_oxred_C"/>
    <property type="match status" value="1"/>
</dbReference>
<dbReference type="InterPro" id="IPR000172">
    <property type="entry name" value="GMC_OxRdtase_N"/>
</dbReference>
<dbReference type="InterPro" id="IPR007867">
    <property type="entry name" value="GMC_OxRtase_C"/>
</dbReference>
<dbReference type="Pfam" id="PF00732">
    <property type="entry name" value="GMC_oxred_N"/>
    <property type="match status" value="1"/>
</dbReference>
<proteinExistence type="inferred from homology"/>
<protein>
    <recommendedName>
        <fullName evidence="8">Glucose-methanol-choline oxidoreductase N-terminal domain-containing protein</fullName>
    </recommendedName>
</protein>
<dbReference type="GeneID" id="98158498"/>
<evidence type="ECO:0000313" key="7">
    <source>
        <dbReference type="Proteomes" id="UP001610444"/>
    </source>
</evidence>
<accession>A0ABR4JU64</accession>
<evidence type="ECO:0000259" key="5">
    <source>
        <dbReference type="Pfam" id="PF05199"/>
    </source>
</evidence>
<keyword evidence="2" id="KW-0325">Glycoprotein</keyword>
<dbReference type="PANTHER" id="PTHR11552">
    <property type="entry name" value="GLUCOSE-METHANOL-CHOLINE GMC OXIDOREDUCTASE"/>
    <property type="match status" value="1"/>
</dbReference>
<feature type="compositionally biased region" description="Polar residues" evidence="3">
    <location>
        <begin position="279"/>
        <end position="289"/>
    </location>
</feature>
<organism evidence="6 7">
    <name type="scientific">Aspergillus pseudodeflectus</name>
    <dbReference type="NCBI Taxonomy" id="176178"/>
    <lineage>
        <taxon>Eukaryota</taxon>
        <taxon>Fungi</taxon>
        <taxon>Dikarya</taxon>
        <taxon>Ascomycota</taxon>
        <taxon>Pezizomycotina</taxon>
        <taxon>Eurotiomycetes</taxon>
        <taxon>Eurotiomycetidae</taxon>
        <taxon>Eurotiales</taxon>
        <taxon>Aspergillaceae</taxon>
        <taxon>Aspergillus</taxon>
        <taxon>Aspergillus subgen. Nidulantes</taxon>
    </lineage>
</organism>
<reference evidence="6 7" key="1">
    <citation type="submission" date="2024-07" db="EMBL/GenBank/DDBJ databases">
        <title>Section-level genome sequencing and comparative genomics of Aspergillus sections Usti and Cavernicolus.</title>
        <authorList>
            <consortium name="Lawrence Berkeley National Laboratory"/>
            <person name="Nybo J.L."/>
            <person name="Vesth T.C."/>
            <person name="Theobald S."/>
            <person name="Frisvad J.C."/>
            <person name="Larsen T.O."/>
            <person name="Kjaerboelling I."/>
            <person name="Rothschild-Mancinelli K."/>
            <person name="Lyhne E.K."/>
            <person name="Kogle M.E."/>
            <person name="Barry K."/>
            <person name="Clum A."/>
            <person name="Na H."/>
            <person name="Ledsgaard L."/>
            <person name="Lin J."/>
            <person name="Lipzen A."/>
            <person name="Kuo A."/>
            <person name="Riley R."/>
            <person name="Mondo S."/>
            <person name="LaButti K."/>
            <person name="Haridas S."/>
            <person name="Pangalinan J."/>
            <person name="Salamov A.A."/>
            <person name="Simmons B.A."/>
            <person name="Magnuson J.K."/>
            <person name="Chen J."/>
            <person name="Drula E."/>
            <person name="Henrissat B."/>
            <person name="Wiebenga A."/>
            <person name="Lubbers R.J."/>
            <person name="Gomes A.C."/>
            <person name="Macurrencykelacurrency M.R."/>
            <person name="Stajich J."/>
            <person name="Grigoriev I.V."/>
            <person name="Mortensen U.H."/>
            <person name="De vries R.P."/>
            <person name="Baker S.E."/>
            <person name="Andersen M.R."/>
        </authorList>
    </citation>
    <scope>NUCLEOTIDE SEQUENCE [LARGE SCALE GENOMIC DNA]</scope>
    <source>
        <strain evidence="6 7">CBS 756.74</strain>
    </source>
</reference>
<dbReference type="InterPro" id="IPR012132">
    <property type="entry name" value="GMC_OxRdtase"/>
</dbReference>
<dbReference type="Gene3D" id="3.30.560.10">
    <property type="entry name" value="Glucose Oxidase, domain 3"/>
    <property type="match status" value="1"/>
</dbReference>
<dbReference type="PANTHER" id="PTHR11552:SF138">
    <property type="entry name" value="DEHYDROGENASE PKFF-RELATED"/>
    <property type="match status" value="1"/>
</dbReference>
<dbReference type="Gene3D" id="3.50.50.60">
    <property type="entry name" value="FAD/NAD(P)-binding domain"/>
    <property type="match status" value="1"/>
</dbReference>
<dbReference type="InterPro" id="IPR036188">
    <property type="entry name" value="FAD/NAD-bd_sf"/>
</dbReference>
<comment type="similarity">
    <text evidence="1">Belongs to the GMC oxidoreductase family.</text>
</comment>
<dbReference type="RefSeq" id="XP_070895702.1">
    <property type="nucleotide sequence ID" value="XM_071043334.1"/>
</dbReference>
<dbReference type="SUPFAM" id="SSF51905">
    <property type="entry name" value="FAD/NAD(P)-binding domain"/>
    <property type="match status" value="1"/>
</dbReference>
<evidence type="ECO:0008006" key="8">
    <source>
        <dbReference type="Google" id="ProtNLM"/>
    </source>
</evidence>